<dbReference type="EMBL" id="LAZR01000748">
    <property type="protein sequence ID" value="KKN58788.1"/>
    <property type="molecule type" value="Genomic_DNA"/>
</dbReference>
<comment type="caution">
    <text evidence="1">The sequence shown here is derived from an EMBL/GenBank/DDBJ whole genome shotgun (WGS) entry which is preliminary data.</text>
</comment>
<protein>
    <submittedName>
        <fullName evidence="1">Uncharacterized protein</fullName>
    </submittedName>
</protein>
<reference evidence="1" key="1">
    <citation type="journal article" date="2015" name="Nature">
        <title>Complex archaea that bridge the gap between prokaryotes and eukaryotes.</title>
        <authorList>
            <person name="Spang A."/>
            <person name="Saw J.H."/>
            <person name="Jorgensen S.L."/>
            <person name="Zaremba-Niedzwiedzka K."/>
            <person name="Martijn J."/>
            <person name="Lind A.E."/>
            <person name="van Eijk R."/>
            <person name="Schleper C."/>
            <person name="Guy L."/>
            <person name="Ettema T.J."/>
        </authorList>
    </citation>
    <scope>NUCLEOTIDE SEQUENCE</scope>
</reference>
<proteinExistence type="predicted"/>
<dbReference type="AlphaFoldDB" id="A0A0F9UYX5"/>
<sequence length="70" mass="8002">MMIPPQEINRLEYLANMFNMYDYPEVAHVVTIIKQGLDASLLDYDIKQSIIATKNIASKKDIPTIEICDT</sequence>
<name>A0A0F9UYX5_9ZZZZ</name>
<organism evidence="1">
    <name type="scientific">marine sediment metagenome</name>
    <dbReference type="NCBI Taxonomy" id="412755"/>
    <lineage>
        <taxon>unclassified sequences</taxon>
        <taxon>metagenomes</taxon>
        <taxon>ecological metagenomes</taxon>
    </lineage>
</organism>
<accession>A0A0F9UYX5</accession>
<evidence type="ECO:0000313" key="1">
    <source>
        <dbReference type="EMBL" id="KKN58788.1"/>
    </source>
</evidence>
<gene>
    <name evidence="1" type="ORF">LCGC14_0548830</name>
</gene>